<dbReference type="InterPro" id="IPR041183">
    <property type="entry name" value="Cyclophilin-like"/>
</dbReference>
<dbReference type="Proteomes" id="UP000092871">
    <property type="component" value="Unassembled WGS sequence"/>
</dbReference>
<dbReference type="InterPro" id="IPR029000">
    <property type="entry name" value="Cyclophilin-like_dom_sf"/>
</dbReference>
<evidence type="ECO:0000259" key="1">
    <source>
        <dbReference type="Pfam" id="PF18050"/>
    </source>
</evidence>
<dbReference type="RefSeq" id="WP_083202987.1">
    <property type="nucleotide sequence ID" value="NZ_FLRA01000023.1"/>
</dbReference>
<dbReference type="EMBL" id="FLRB01000013">
    <property type="protein sequence ID" value="SBT21730.1"/>
    <property type="molecule type" value="Genomic_DNA"/>
</dbReference>
<name>A0A1C3JUJ3_9GAMM</name>
<dbReference type="Gene3D" id="2.40.100.20">
    <property type="match status" value="1"/>
</dbReference>
<gene>
    <name evidence="2" type="ORF">MGA5115_02925</name>
    <name evidence="3" type="ORF">MGA5116_02329</name>
</gene>
<organism evidence="2 5">
    <name type="scientific">Marinomonas gallaica</name>
    <dbReference type="NCBI Taxonomy" id="1806667"/>
    <lineage>
        <taxon>Bacteria</taxon>
        <taxon>Pseudomonadati</taxon>
        <taxon>Pseudomonadota</taxon>
        <taxon>Gammaproteobacteria</taxon>
        <taxon>Oceanospirillales</taxon>
        <taxon>Oceanospirillaceae</taxon>
        <taxon>Marinomonas</taxon>
    </lineage>
</organism>
<evidence type="ECO:0000313" key="2">
    <source>
        <dbReference type="EMBL" id="SBT18775.1"/>
    </source>
</evidence>
<evidence type="ECO:0000313" key="3">
    <source>
        <dbReference type="EMBL" id="SBT21730.1"/>
    </source>
</evidence>
<reference evidence="2 5" key="2">
    <citation type="submission" date="2016-06" db="EMBL/GenBank/DDBJ databases">
        <authorList>
            <person name="Kjaerup R.B."/>
            <person name="Dalgaard T.S."/>
            <person name="Juul-Madsen H.R."/>
        </authorList>
    </citation>
    <scope>NUCLEOTIDE SEQUENCE [LARGE SCALE GENOMIC DNA]</scope>
    <source>
        <strain evidence="2 5">CECT 5115</strain>
    </source>
</reference>
<sequence>MNKIFRINTDNVITLLLIVDHQKAQALKQICLSLLLLLTLGNSYAAQSTTKPTYTQQASINSEESRMWITIGERRFAATLADTDAAREFSAMLPLTLDMDDLNSNEKKFDLLNALTKNTYQPGIIHNGDIMLWGSRTLVVFYKTFNTPYSYTRIGHIDDATDLSRELGHNNTVIKFSKD</sequence>
<protein>
    <recommendedName>
        <fullName evidence="1">Cyclophilin-like domain-containing protein</fullName>
    </recommendedName>
</protein>
<dbReference type="SUPFAM" id="SSF50891">
    <property type="entry name" value="Cyclophilin-like"/>
    <property type="match status" value="1"/>
</dbReference>
<accession>A0A1C3JUJ3</accession>
<reference evidence="3 4" key="1">
    <citation type="submission" date="2016-06" db="EMBL/GenBank/DDBJ databases">
        <authorList>
            <person name="Rodrigo-Torres L."/>
            <person name="Arahal D.R."/>
        </authorList>
    </citation>
    <scope>NUCLEOTIDE SEQUENCE [LARGE SCALE GENOMIC DNA]</scope>
    <source>
        <strain evidence="3 4">CECT 5116</strain>
    </source>
</reference>
<evidence type="ECO:0000313" key="4">
    <source>
        <dbReference type="Proteomes" id="UP000092840"/>
    </source>
</evidence>
<dbReference type="EMBL" id="FLRA01000023">
    <property type="protein sequence ID" value="SBT18775.1"/>
    <property type="molecule type" value="Genomic_DNA"/>
</dbReference>
<feature type="domain" description="Cyclophilin-like" evidence="1">
    <location>
        <begin position="69"/>
        <end position="175"/>
    </location>
</feature>
<dbReference type="AlphaFoldDB" id="A0A1C3JUJ3"/>
<keyword evidence="4" id="KW-1185">Reference proteome</keyword>
<dbReference type="Proteomes" id="UP000092840">
    <property type="component" value="Unassembled WGS sequence"/>
</dbReference>
<proteinExistence type="predicted"/>
<dbReference type="OrthoDB" id="5298378at2"/>
<evidence type="ECO:0000313" key="5">
    <source>
        <dbReference type="Proteomes" id="UP000092871"/>
    </source>
</evidence>
<dbReference type="Pfam" id="PF18050">
    <property type="entry name" value="Cyclophil_like2"/>
    <property type="match status" value="1"/>
</dbReference>